<comment type="caution">
    <text evidence="1">The sequence shown here is derived from an EMBL/GenBank/DDBJ whole genome shotgun (WGS) entry which is preliminary data.</text>
</comment>
<organism evidence="1 2">
    <name type="scientific">Naganishia liquefaciens</name>
    <dbReference type="NCBI Taxonomy" id="104408"/>
    <lineage>
        <taxon>Eukaryota</taxon>
        <taxon>Fungi</taxon>
        <taxon>Dikarya</taxon>
        <taxon>Basidiomycota</taxon>
        <taxon>Agaricomycotina</taxon>
        <taxon>Tremellomycetes</taxon>
        <taxon>Filobasidiales</taxon>
        <taxon>Filobasidiaceae</taxon>
        <taxon>Naganishia</taxon>
    </lineage>
</organism>
<dbReference type="AlphaFoldDB" id="A0A8H3TPB7"/>
<reference evidence="1" key="1">
    <citation type="submission" date="2020-07" db="EMBL/GenBank/DDBJ databases">
        <title>Draft Genome Sequence of a Deep-Sea Yeast, Naganishia (Cryptococcus) liquefaciens strain N6.</title>
        <authorList>
            <person name="Han Y.W."/>
            <person name="Kajitani R."/>
            <person name="Morimoto H."/>
            <person name="Parhat M."/>
            <person name="Tsubouchi H."/>
            <person name="Bakenova O."/>
            <person name="Ogata M."/>
            <person name="Argunhan B."/>
            <person name="Aoki R."/>
            <person name="Kajiwara S."/>
            <person name="Itoh T."/>
            <person name="Iwasaki H."/>
        </authorList>
    </citation>
    <scope>NUCLEOTIDE SEQUENCE</scope>
    <source>
        <strain evidence="1">N6</strain>
    </source>
</reference>
<name>A0A8H3TPB7_9TREE</name>
<evidence type="ECO:0000313" key="2">
    <source>
        <dbReference type="Proteomes" id="UP000620104"/>
    </source>
</evidence>
<gene>
    <name evidence="1" type="ORF">NliqN6_0271</name>
</gene>
<protein>
    <submittedName>
        <fullName evidence="1">Uncharacterized protein</fullName>
    </submittedName>
</protein>
<evidence type="ECO:0000313" key="1">
    <source>
        <dbReference type="EMBL" id="GHJ83869.1"/>
    </source>
</evidence>
<dbReference type="OrthoDB" id="421075at2759"/>
<proteinExistence type="predicted"/>
<accession>A0A8H3TPB7</accession>
<keyword evidence="2" id="KW-1185">Reference proteome</keyword>
<sequence>MEHSNILCLGKPKANGLLAGVAKSTISPQTSQTYCAVLVEDPMQVYYLESAFWKVDQREKRPVHKATDIFLGARRHFRPSQDISLERTQLYELGKDACEEPMSSTPTFA</sequence>
<dbReference type="EMBL" id="BLZA01000005">
    <property type="protein sequence ID" value="GHJ83869.1"/>
    <property type="molecule type" value="Genomic_DNA"/>
</dbReference>
<dbReference type="Proteomes" id="UP000620104">
    <property type="component" value="Unassembled WGS sequence"/>
</dbReference>